<dbReference type="Proteomes" id="UP001612741">
    <property type="component" value="Unassembled WGS sequence"/>
</dbReference>
<keyword evidence="5" id="KW-1185">Reference proteome</keyword>
<dbReference type="RefSeq" id="WP_397085211.1">
    <property type="nucleotide sequence ID" value="NZ_JBITGY010000007.1"/>
</dbReference>
<sequence length="581" mass="60148">MRRSVIPAWAGALAGLVAAALSLGLAQLVAAVIRPEAAPVIAVGDAVVDLTPAPIKDWAIATFGENDKNVLIAGVLVLLAVAAAGIGTLAARRIGYGQAGLAAFAAVGVWAVMTRPDAGPADALPTVLGAAAGAWALGWLVRRAYGTPVTASAPAELPKPPPSPEPSEPPGPSGPPEASGFPEASGPPGLSGSPGPSGSPEGSGPPEPSGPSGSPEPSEWPTVHPVGAVFDRRRLLIGAAGGLVVAGASAALGRVWSGSQAVDAVRSELSLPLATRPAPPLPRGVDLRLNGLTPFVTDNREFYRVDTALILPRIDPKDWTLRIHGMVDRPVELSYADLLNRPLTEADVTLACVSNEVGGTLTGNARWLGVRLADVLREAGVQKGADMLLSTSDDGWTCGTPVDVVMDGRNALLAVGMNGEPLPLAHGFPVRQVVPGLYGYVSATKWVVDIKVTRFDRDEAYWTPRGWSAKGPIKTQSRIDLPRGSVAAGRTTIAGVAWAQHTGVAAVEVRVDGGAWQRARLAEAPTADTWRQWALDWEAAPGEHTIEVRATDAAGRTQTERRAPSAPDGATGWHTVTVRVT</sequence>
<feature type="compositionally biased region" description="Low complexity" evidence="1">
    <location>
        <begin position="176"/>
        <end position="202"/>
    </location>
</feature>
<name>A0ABW7YYH2_9ACTN</name>
<organism evidence="4 5">
    <name type="scientific">Nonomuraea typhae</name>
    <dbReference type="NCBI Taxonomy" id="2603600"/>
    <lineage>
        <taxon>Bacteria</taxon>
        <taxon>Bacillati</taxon>
        <taxon>Actinomycetota</taxon>
        <taxon>Actinomycetes</taxon>
        <taxon>Streptosporangiales</taxon>
        <taxon>Streptosporangiaceae</taxon>
        <taxon>Nonomuraea</taxon>
    </lineage>
</organism>
<feature type="transmembrane region" description="Helical" evidence="2">
    <location>
        <begin position="70"/>
        <end position="87"/>
    </location>
</feature>
<dbReference type="InterPro" id="IPR000572">
    <property type="entry name" value="OxRdtase_Mopterin-bd_dom"/>
</dbReference>
<feature type="domain" description="Oxidoreductase molybdopterin-binding" evidence="3">
    <location>
        <begin position="311"/>
        <end position="459"/>
    </location>
</feature>
<comment type="caution">
    <text evidence="4">The sequence shown here is derived from an EMBL/GenBank/DDBJ whole genome shotgun (WGS) entry which is preliminary data.</text>
</comment>
<feature type="compositionally biased region" description="Low complexity" evidence="1">
    <location>
        <begin position="210"/>
        <end position="219"/>
    </location>
</feature>
<dbReference type="SUPFAM" id="SSF81296">
    <property type="entry name" value="E set domains"/>
    <property type="match status" value="1"/>
</dbReference>
<feature type="transmembrane region" description="Helical" evidence="2">
    <location>
        <begin position="123"/>
        <end position="141"/>
    </location>
</feature>
<evidence type="ECO:0000256" key="2">
    <source>
        <dbReference type="SAM" id="Phobius"/>
    </source>
</evidence>
<evidence type="ECO:0000256" key="1">
    <source>
        <dbReference type="SAM" id="MobiDB-lite"/>
    </source>
</evidence>
<keyword evidence="2" id="KW-0472">Membrane</keyword>
<dbReference type="InterPro" id="IPR036374">
    <property type="entry name" value="OxRdtase_Mopterin-bd_sf"/>
</dbReference>
<dbReference type="SUPFAM" id="SSF56524">
    <property type="entry name" value="Oxidoreductase molybdopterin-binding domain"/>
    <property type="match status" value="1"/>
</dbReference>
<dbReference type="EMBL" id="JBITGY010000007">
    <property type="protein sequence ID" value="MFI6500977.1"/>
    <property type="molecule type" value="Genomic_DNA"/>
</dbReference>
<keyword evidence="2" id="KW-0812">Transmembrane</keyword>
<evidence type="ECO:0000259" key="3">
    <source>
        <dbReference type="Pfam" id="PF00174"/>
    </source>
</evidence>
<dbReference type="InterPro" id="IPR014756">
    <property type="entry name" value="Ig_E-set"/>
</dbReference>
<keyword evidence="2" id="KW-1133">Transmembrane helix</keyword>
<feature type="region of interest" description="Disordered" evidence="1">
    <location>
        <begin position="152"/>
        <end position="223"/>
    </location>
</feature>
<dbReference type="PANTHER" id="PTHR19372">
    <property type="entry name" value="SULFITE REDUCTASE"/>
    <property type="match status" value="1"/>
</dbReference>
<proteinExistence type="predicted"/>
<evidence type="ECO:0000313" key="5">
    <source>
        <dbReference type="Proteomes" id="UP001612741"/>
    </source>
</evidence>
<protein>
    <submittedName>
        <fullName evidence="4">Molybdopterin-dependent oxidoreductase</fullName>
    </submittedName>
</protein>
<dbReference type="Gene3D" id="2.60.40.650">
    <property type="match status" value="1"/>
</dbReference>
<reference evidence="4 5" key="1">
    <citation type="submission" date="2024-10" db="EMBL/GenBank/DDBJ databases">
        <title>The Natural Products Discovery Center: Release of the First 8490 Sequenced Strains for Exploring Actinobacteria Biosynthetic Diversity.</title>
        <authorList>
            <person name="Kalkreuter E."/>
            <person name="Kautsar S.A."/>
            <person name="Yang D."/>
            <person name="Bader C.D."/>
            <person name="Teijaro C.N."/>
            <person name="Fluegel L."/>
            <person name="Davis C.M."/>
            <person name="Simpson J.R."/>
            <person name="Lauterbach L."/>
            <person name="Steele A.D."/>
            <person name="Gui C."/>
            <person name="Meng S."/>
            <person name="Li G."/>
            <person name="Viehrig K."/>
            <person name="Ye F."/>
            <person name="Su P."/>
            <person name="Kiefer A.F."/>
            <person name="Nichols A."/>
            <person name="Cepeda A.J."/>
            <person name="Yan W."/>
            <person name="Fan B."/>
            <person name="Jiang Y."/>
            <person name="Adhikari A."/>
            <person name="Zheng C.-J."/>
            <person name="Schuster L."/>
            <person name="Cowan T.M."/>
            <person name="Smanski M.J."/>
            <person name="Chevrette M.G."/>
            <person name="De Carvalho L.P.S."/>
            <person name="Shen B."/>
        </authorList>
    </citation>
    <scope>NUCLEOTIDE SEQUENCE [LARGE SCALE GENOMIC DNA]</scope>
    <source>
        <strain evidence="4 5">NPDC050545</strain>
    </source>
</reference>
<feature type="compositionally biased region" description="Pro residues" evidence="1">
    <location>
        <begin position="157"/>
        <end position="175"/>
    </location>
</feature>
<feature type="transmembrane region" description="Helical" evidence="2">
    <location>
        <begin position="94"/>
        <end position="111"/>
    </location>
</feature>
<accession>A0ABW7YYH2</accession>
<feature type="transmembrane region" description="Helical" evidence="2">
    <location>
        <begin position="235"/>
        <end position="256"/>
    </location>
</feature>
<gene>
    <name evidence="4" type="ORF">ACIBG2_26620</name>
</gene>
<dbReference type="Gene3D" id="3.90.420.10">
    <property type="entry name" value="Oxidoreductase, molybdopterin-binding domain"/>
    <property type="match status" value="1"/>
</dbReference>
<evidence type="ECO:0000313" key="4">
    <source>
        <dbReference type="EMBL" id="MFI6500977.1"/>
    </source>
</evidence>
<dbReference type="Pfam" id="PF00174">
    <property type="entry name" value="Oxidored_molyb"/>
    <property type="match status" value="1"/>
</dbReference>
<dbReference type="PANTHER" id="PTHR19372:SF7">
    <property type="entry name" value="SULFITE OXIDASE, MITOCHONDRIAL"/>
    <property type="match status" value="1"/>
</dbReference>